<feature type="transmembrane region" description="Helical" evidence="1">
    <location>
        <begin position="50"/>
        <end position="69"/>
    </location>
</feature>
<dbReference type="KEGG" id="gry:D7I44_15855"/>
<evidence type="ECO:0000313" key="2">
    <source>
        <dbReference type="EMBL" id="AYG04855.1"/>
    </source>
</evidence>
<evidence type="ECO:0000313" key="3">
    <source>
        <dbReference type="Proteomes" id="UP000275069"/>
    </source>
</evidence>
<dbReference type="OrthoDB" id="4229919at2"/>
<organism evidence="2 3">
    <name type="scientific">Gryllotalpicola protaetiae</name>
    <dbReference type="NCBI Taxonomy" id="2419771"/>
    <lineage>
        <taxon>Bacteria</taxon>
        <taxon>Bacillati</taxon>
        <taxon>Actinomycetota</taxon>
        <taxon>Actinomycetes</taxon>
        <taxon>Micrococcales</taxon>
        <taxon>Microbacteriaceae</taxon>
        <taxon>Gryllotalpicola</taxon>
    </lineage>
</organism>
<gene>
    <name evidence="2" type="ORF">D7I44_15855</name>
</gene>
<dbReference type="InterPro" id="IPR021449">
    <property type="entry name" value="DUF3099"/>
</dbReference>
<keyword evidence="1" id="KW-0812">Transmembrane</keyword>
<name>A0A387BL10_9MICO</name>
<dbReference type="EMBL" id="CP032624">
    <property type="protein sequence ID" value="AYG04855.1"/>
    <property type="molecule type" value="Genomic_DNA"/>
</dbReference>
<proteinExistence type="predicted"/>
<feature type="transmembrane region" description="Helical" evidence="1">
    <location>
        <begin position="26"/>
        <end position="44"/>
    </location>
</feature>
<evidence type="ECO:0000256" key="1">
    <source>
        <dbReference type="SAM" id="Phobius"/>
    </source>
</evidence>
<reference evidence="2 3" key="1">
    <citation type="submission" date="2018-09" db="EMBL/GenBank/DDBJ databases">
        <title>Genome sequencing of strain 2DFW10M-5.</title>
        <authorList>
            <person name="Heo J."/>
            <person name="Kim S.-J."/>
            <person name="Kwon S.-W."/>
        </authorList>
    </citation>
    <scope>NUCLEOTIDE SEQUENCE [LARGE SCALE GENOMIC DNA]</scope>
    <source>
        <strain evidence="2 3">2DFW10M-5</strain>
    </source>
</reference>
<dbReference type="Proteomes" id="UP000275069">
    <property type="component" value="Chromosome"/>
</dbReference>
<keyword evidence="1" id="KW-1133">Transmembrane helix</keyword>
<sequence>MKATAHTITSLPPSPDAERRKRMIEYSIMMGVRVLCVLACIWVRGWWLLIPAVGAIFLPYFAVVVANAVQVGDGGQVERPGALVRHDDRR</sequence>
<dbReference type="RefSeq" id="WP_120790383.1">
    <property type="nucleotide sequence ID" value="NZ_CP032624.1"/>
</dbReference>
<dbReference type="Pfam" id="PF11298">
    <property type="entry name" value="DUF3099"/>
    <property type="match status" value="1"/>
</dbReference>
<accession>A0A387BL10</accession>
<protein>
    <submittedName>
        <fullName evidence="2">DUF3099 domain-containing protein</fullName>
    </submittedName>
</protein>
<keyword evidence="1" id="KW-0472">Membrane</keyword>
<keyword evidence="3" id="KW-1185">Reference proteome</keyword>
<dbReference type="AlphaFoldDB" id="A0A387BL10"/>